<dbReference type="InterPro" id="IPR014729">
    <property type="entry name" value="Rossmann-like_a/b/a_fold"/>
</dbReference>
<sequence>MIYMPIVVAVDKKSDRAERVLRFAAEEARLRGVPVYVVHSLPGGGRTKDEDIIEAKETLSWAVSIIRKEGAEGEEHLLVRGKEPPDDIVDFADEVDAIAIVIGIRKRSPTGKLIFGSVARDVILKANKPVICIK</sequence>
<dbReference type="InterPro" id="IPR006015">
    <property type="entry name" value="Universal_stress_UspA"/>
</dbReference>
<dbReference type="PhylomeDB" id="O29432"/>
<dbReference type="PaxDb" id="224325-AF_0826"/>
<keyword evidence="4" id="KW-1185">Reference proteome</keyword>
<organism evidence="3 4">
    <name type="scientific">Archaeoglobus fulgidus (strain ATCC 49558 / DSM 4304 / JCM 9628 / NBRC 100126 / VC-16)</name>
    <dbReference type="NCBI Taxonomy" id="224325"/>
    <lineage>
        <taxon>Archaea</taxon>
        <taxon>Methanobacteriati</taxon>
        <taxon>Methanobacteriota</taxon>
        <taxon>Archaeoglobi</taxon>
        <taxon>Archaeoglobales</taxon>
        <taxon>Archaeoglobaceae</taxon>
        <taxon>Archaeoglobus</taxon>
    </lineage>
</organism>
<feature type="domain" description="UspA" evidence="2">
    <location>
        <begin position="3"/>
        <end position="134"/>
    </location>
</feature>
<dbReference type="PRINTS" id="PR01438">
    <property type="entry name" value="UNVRSLSTRESS"/>
</dbReference>
<evidence type="ECO:0000313" key="4">
    <source>
        <dbReference type="Proteomes" id="UP000002199"/>
    </source>
</evidence>
<dbReference type="STRING" id="224325.AF_0826"/>
<dbReference type="PDB" id="3QTB">
    <property type="method" value="X-ray"/>
    <property type="resolution" value="2.10 A"/>
    <property type="chains" value="A/B=1-134"/>
</dbReference>
<accession>O29432</accession>
<dbReference type="EvolutionaryTrace" id="O29432"/>
<dbReference type="SMR" id="O29432"/>
<dbReference type="PANTHER" id="PTHR46268">
    <property type="entry name" value="STRESS RESPONSE PROTEIN NHAX"/>
    <property type="match status" value="1"/>
</dbReference>
<dbReference type="PDBsum" id="6HCD"/>
<dbReference type="Proteomes" id="UP000002199">
    <property type="component" value="Chromosome"/>
</dbReference>
<evidence type="ECO:0000313" key="3">
    <source>
        <dbReference type="EMBL" id="AAB90409.1"/>
    </source>
</evidence>
<dbReference type="Gene3D" id="3.40.50.620">
    <property type="entry name" value="HUPs"/>
    <property type="match status" value="1"/>
</dbReference>
<gene>
    <name evidence="3" type="ordered locus">AF_0826</name>
</gene>
<dbReference type="PDB" id="6HCD">
    <property type="method" value="X-ray"/>
    <property type="resolution" value="1.90 A"/>
    <property type="chains" value="A/B/C/D=1-134"/>
</dbReference>
<keyword evidence="5 6" id="KW-0002">3D-structure</keyword>
<dbReference type="KEGG" id="afu:AF_0826"/>
<evidence type="ECO:0007829" key="6">
    <source>
        <dbReference type="PDB" id="6HCD"/>
    </source>
</evidence>
<dbReference type="EnsemblBacteria" id="AAB90409">
    <property type="protein sequence ID" value="AAB90409"/>
    <property type="gene ID" value="AF_0826"/>
</dbReference>
<evidence type="ECO:0000256" key="1">
    <source>
        <dbReference type="ARBA" id="ARBA00008791"/>
    </source>
</evidence>
<dbReference type="PDBsum" id="3QTB"/>
<proteinExistence type="evidence at protein level"/>
<dbReference type="PIR" id="B69353">
    <property type="entry name" value="B69353"/>
</dbReference>
<dbReference type="PANTHER" id="PTHR46268:SF6">
    <property type="entry name" value="UNIVERSAL STRESS PROTEIN UP12"/>
    <property type="match status" value="1"/>
</dbReference>
<dbReference type="AlphaFoldDB" id="O29432"/>
<protein>
    <recommendedName>
        <fullName evidence="2">UspA domain-containing protein</fullName>
    </recommendedName>
</protein>
<dbReference type="eggNOG" id="arCOG03051">
    <property type="taxonomic scope" value="Archaea"/>
</dbReference>
<evidence type="ECO:0000259" key="2">
    <source>
        <dbReference type="Pfam" id="PF00582"/>
    </source>
</evidence>
<name>O29432_ARCFU</name>
<dbReference type="Pfam" id="PF00582">
    <property type="entry name" value="Usp"/>
    <property type="match status" value="1"/>
</dbReference>
<dbReference type="CDD" id="cd00293">
    <property type="entry name" value="USP-like"/>
    <property type="match status" value="1"/>
</dbReference>
<comment type="similarity">
    <text evidence="1">Belongs to the universal stress protein A family.</text>
</comment>
<dbReference type="EMBL" id="AE000782">
    <property type="protein sequence ID" value="AAB90409.1"/>
    <property type="molecule type" value="Genomic_DNA"/>
</dbReference>
<dbReference type="HOGENOM" id="CLU_049301_19_2_2"/>
<reference evidence="3 4" key="1">
    <citation type="journal article" date="1997" name="Nature">
        <title>The complete genome sequence of the hyperthermophilic, sulphate-reducing archaeon Archaeoglobus fulgidus.</title>
        <authorList>
            <person name="Klenk H.P."/>
            <person name="Clayton R.A."/>
            <person name="Tomb J."/>
            <person name="White O."/>
            <person name="Nelson K.E."/>
            <person name="Ketchum K.A."/>
            <person name="Dodson R.J."/>
            <person name="Gwinn M."/>
            <person name="Hickey E.K."/>
            <person name="Peterson J.D."/>
            <person name="Richardson D.L."/>
            <person name="Kerlavage A.R."/>
            <person name="Graham D.E."/>
            <person name="Kyrpides N.C."/>
            <person name="Fleischmann R.D."/>
            <person name="Quackenbush J."/>
            <person name="Lee N.H."/>
            <person name="Sutton G.G."/>
            <person name="Gill S."/>
            <person name="Kirkness E.F."/>
            <person name="Dougherty B.A."/>
            <person name="McKenney K."/>
            <person name="Adams M.D."/>
            <person name="Loftus B."/>
            <person name="Peterson S."/>
            <person name="Reich C.I."/>
            <person name="McNeil L.K."/>
            <person name="Badger J.H."/>
            <person name="Glodek A."/>
            <person name="Zhou L."/>
            <person name="Overbeek R."/>
            <person name="Gocayne J.D."/>
            <person name="Weidman J.F."/>
            <person name="McDonald L."/>
            <person name="Utterback T."/>
            <person name="Cotton M.D."/>
            <person name="Spriggs T."/>
            <person name="Artiach P."/>
            <person name="Kaine B.P."/>
            <person name="Sykes S.M."/>
            <person name="Sadow P.W."/>
            <person name="D'Andrea K.P."/>
            <person name="Bowman C."/>
            <person name="Fujii C."/>
            <person name="Garland S.A."/>
            <person name="Mason T.M."/>
            <person name="Olsen G.J."/>
            <person name="Fraser C.M."/>
            <person name="Smith H.O."/>
            <person name="Woese C.R."/>
            <person name="Venter J.C."/>
        </authorList>
    </citation>
    <scope>NUCLEOTIDE SEQUENCE [LARGE SCALE GENOMIC DNA]</scope>
    <source>
        <strain evidence="4">ATCC 49558 / DSM 4304 / JCM 9628 / NBRC 100126 / VC-16</strain>
    </source>
</reference>
<dbReference type="InterPro" id="IPR006016">
    <property type="entry name" value="UspA"/>
</dbReference>
<dbReference type="SUPFAM" id="SSF52402">
    <property type="entry name" value="Adenine nucleotide alpha hydrolases-like"/>
    <property type="match status" value="1"/>
</dbReference>
<evidence type="ECO:0007829" key="5">
    <source>
        <dbReference type="PDB" id="3QTB"/>
    </source>
</evidence>
<reference evidence="5 6" key="2">
    <citation type="journal article" date="2013" name="Evol. Appl.">
        <title>Structural and functional insight into the universal stress protein family.</title>
        <authorList>
            <person name="Tkaczuk K.L."/>
            <person name="A Shumilin I."/>
            <person name="Chruszcz M."/>
            <person name="Evdokimova E."/>
            <person name="Savchenko A."/>
            <person name="Minor W."/>
        </authorList>
    </citation>
    <scope>X-RAY CRYSTALLOGRAPHY (1.90 ANGSTROMS)</scope>
</reference>